<accession>A0A0C3FQX3</accession>
<sequence length="94" mass="10306">MHDIIDASGVANSVQLCCQIHGTCLKHFRQLAAQNIRAPFERVLGSLGVERCLLFVVVLEVSTNRTQVNATSPAGRHTSALGVTLRADHDRARW</sequence>
<reference evidence="1 2" key="1">
    <citation type="submission" date="2014-04" db="EMBL/GenBank/DDBJ databases">
        <authorList>
            <consortium name="DOE Joint Genome Institute"/>
            <person name="Kuo A."/>
            <person name="Tarkka M."/>
            <person name="Buscot F."/>
            <person name="Kohler A."/>
            <person name="Nagy L.G."/>
            <person name="Floudas D."/>
            <person name="Copeland A."/>
            <person name="Barry K.W."/>
            <person name="Cichocki N."/>
            <person name="Veneault-Fourrey C."/>
            <person name="LaButti K."/>
            <person name="Lindquist E.A."/>
            <person name="Lipzen A."/>
            <person name="Lundell T."/>
            <person name="Morin E."/>
            <person name="Murat C."/>
            <person name="Sun H."/>
            <person name="Tunlid A."/>
            <person name="Henrissat B."/>
            <person name="Grigoriev I.V."/>
            <person name="Hibbett D.S."/>
            <person name="Martin F."/>
            <person name="Nordberg H.P."/>
            <person name="Cantor M.N."/>
            <person name="Hua S.X."/>
        </authorList>
    </citation>
    <scope>NUCLEOTIDE SEQUENCE [LARGE SCALE GENOMIC DNA]</scope>
    <source>
        <strain evidence="1 2">F 1598</strain>
    </source>
</reference>
<dbReference type="EMBL" id="KN832981">
    <property type="protein sequence ID" value="KIM86555.1"/>
    <property type="molecule type" value="Genomic_DNA"/>
</dbReference>
<name>A0A0C3FQX3_PILCF</name>
<dbReference type="HOGENOM" id="CLU_2386951_0_0_1"/>
<reference evidence="2" key="2">
    <citation type="submission" date="2015-01" db="EMBL/GenBank/DDBJ databases">
        <title>Evolutionary Origins and Diversification of the Mycorrhizal Mutualists.</title>
        <authorList>
            <consortium name="DOE Joint Genome Institute"/>
            <consortium name="Mycorrhizal Genomics Consortium"/>
            <person name="Kohler A."/>
            <person name="Kuo A."/>
            <person name="Nagy L.G."/>
            <person name="Floudas D."/>
            <person name="Copeland A."/>
            <person name="Barry K.W."/>
            <person name="Cichocki N."/>
            <person name="Veneault-Fourrey C."/>
            <person name="LaButti K."/>
            <person name="Lindquist E.A."/>
            <person name="Lipzen A."/>
            <person name="Lundell T."/>
            <person name="Morin E."/>
            <person name="Murat C."/>
            <person name="Riley R."/>
            <person name="Ohm R."/>
            <person name="Sun H."/>
            <person name="Tunlid A."/>
            <person name="Henrissat B."/>
            <person name="Grigoriev I.V."/>
            <person name="Hibbett D.S."/>
            <person name="Martin F."/>
        </authorList>
    </citation>
    <scope>NUCLEOTIDE SEQUENCE [LARGE SCALE GENOMIC DNA]</scope>
    <source>
        <strain evidence="2">F 1598</strain>
    </source>
</reference>
<evidence type="ECO:0000313" key="1">
    <source>
        <dbReference type="EMBL" id="KIM86555.1"/>
    </source>
</evidence>
<proteinExistence type="predicted"/>
<evidence type="ECO:0000313" key="2">
    <source>
        <dbReference type="Proteomes" id="UP000054166"/>
    </source>
</evidence>
<organism evidence="1 2">
    <name type="scientific">Piloderma croceum (strain F 1598)</name>
    <dbReference type="NCBI Taxonomy" id="765440"/>
    <lineage>
        <taxon>Eukaryota</taxon>
        <taxon>Fungi</taxon>
        <taxon>Dikarya</taxon>
        <taxon>Basidiomycota</taxon>
        <taxon>Agaricomycotina</taxon>
        <taxon>Agaricomycetes</taxon>
        <taxon>Agaricomycetidae</taxon>
        <taxon>Atheliales</taxon>
        <taxon>Atheliaceae</taxon>
        <taxon>Piloderma</taxon>
    </lineage>
</organism>
<dbReference type="Proteomes" id="UP000054166">
    <property type="component" value="Unassembled WGS sequence"/>
</dbReference>
<keyword evidence="2" id="KW-1185">Reference proteome</keyword>
<gene>
    <name evidence="1" type="ORF">PILCRDRAFT_815793</name>
</gene>
<dbReference type="InParanoid" id="A0A0C3FQX3"/>
<protein>
    <submittedName>
        <fullName evidence="1">Uncharacterized protein</fullName>
    </submittedName>
</protein>
<dbReference type="AlphaFoldDB" id="A0A0C3FQX3"/>